<evidence type="ECO:0000256" key="1">
    <source>
        <dbReference type="SAM" id="SignalP"/>
    </source>
</evidence>
<organism evidence="2 3">
    <name type="scientific">Idiomarina piscisalsi</name>
    <dbReference type="NCBI Taxonomy" id="1096243"/>
    <lineage>
        <taxon>Bacteria</taxon>
        <taxon>Pseudomonadati</taxon>
        <taxon>Pseudomonadota</taxon>
        <taxon>Gammaproteobacteria</taxon>
        <taxon>Alteromonadales</taxon>
        <taxon>Idiomarinaceae</taxon>
        <taxon>Idiomarina</taxon>
    </lineage>
</organism>
<dbReference type="EMBL" id="PIQA01000001">
    <property type="protein sequence ID" value="RUO68075.1"/>
    <property type="molecule type" value="Genomic_DNA"/>
</dbReference>
<evidence type="ECO:0000313" key="2">
    <source>
        <dbReference type="EMBL" id="RUO68075.1"/>
    </source>
</evidence>
<reference evidence="2 3" key="1">
    <citation type="journal article" date="2011" name="Front. Microbiol.">
        <title>Genomic signatures of strain selection and enhancement in Bacillus atrophaeus var. globigii, a historical biowarfare simulant.</title>
        <authorList>
            <person name="Gibbons H.S."/>
            <person name="Broomall S.M."/>
            <person name="McNew L.A."/>
            <person name="Daligault H."/>
            <person name="Chapman C."/>
            <person name="Bruce D."/>
            <person name="Karavis M."/>
            <person name="Krepps M."/>
            <person name="McGregor P.A."/>
            <person name="Hong C."/>
            <person name="Park K.H."/>
            <person name="Akmal A."/>
            <person name="Feldman A."/>
            <person name="Lin J.S."/>
            <person name="Chang W.E."/>
            <person name="Higgs B.W."/>
            <person name="Demirev P."/>
            <person name="Lindquist J."/>
            <person name="Liem A."/>
            <person name="Fochler E."/>
            <person name="Read T.D."/>
            <person name="Tapia R."/>
            <person name="Johnson S."/>
            <person name="Bishop-Lilly K.A."/>
            <person name="Detter C."/>
            <person name="Han C."/>
            <person name="Sozhamannan S."/>
            <person name="Rosenzweig C.N."/>
            <person name="Skowronski E.W."/>
        </authorList>
    </citation>
    <scope>NUCLEOTIDE SEQUENCE [LARGE SCALE GENOMIC DNA]</scope>
    <source>
        <strain evidence="2 3">TPS4-2</strain>
    </source>
</reference>
<evidence type="ECO:0008006" key="4">
    <source>
        <dbReference type="Google" id="ProtNLM"/>
    </source>
</evidence>
<gene>
    <name evidence="2" type="ORF">CWI73_04315</name>
</gene>
<feature type="signal peptide" evidence="1">
    <location>
        <begin position="1"/>
        <end position="22"/>
    </location>
</feature>
<dbReference type="SUPFAM" id="SSF56935">
    <property type="entry name" value="Porins"/>
    <property type="match status" value="1"/>
</dbReference>
<protein>
    <recommendedName>
        <fullName evidence="4">Porin</fullName>
    </recommendedName>
</protein>
<dbReference type="RefSeq" id="WP_126751694.1">
    <property type="nucleotide sequence ID" value="NZ_JBHUMT010000016.1"/>
</dbReference>
<dbReference type="GO" id="GO:0015288">
    <property type="term" value="F:porin activity"/>
    <property type="evidence" value="ECO:0007669"/>
    <property type="project" value="InterPro"/>
</dbReference>
<dbReference type="AlphaFoldDB" id="A0A432YXN3"/>
<proteinExistence type="predicted"/>
<comment type="caution">
    <text evidence="2">The sequence shown here is derived from an EMBL/GenBank/DDBJ whole genome shotgun (WGS) entry which is preliminary data.</text>
</comment>
<dbReference type="GO" id="GO:0016020">
    <property type="term" value="C:membrane"/>
    <property type="evidence" value="ECO:0007669"/>
    <property type="project" value="InterPro"/>
</dbReference>
<name>A0A432YXN3_9GAMM</name>
<keyword evidence="1" id="KW-0732">Signal</keyword>
<dbReference type="InterPro" id="IPR023614">
    <property type="entry name" value="Porin_dom_sf"/>
</dbReference>
<dbReference type="Proteomes" id="UP000288361">
    <property type="component" value="Unassembled WGS sequence"/>
</dbReference>
<sequence length="331" mass="37534">MRASKIAVALCFCGLGSVSVQAETNLSSQLFINASNIQQKDQTSNREGWEFDLKRFYLDFSHQFNDKWSAVVTTDVQWRRQQDPTDVWFRHAYVQRKLPNGQLLQLGVAPLPWIDYIARKVGYRYVDPSLTPMNQFAGPTDLGVHYTNKSDGVSYAVSVVTGGGFKKPRVGDSVDVEAYAALHVAPGLDIAVGGYRGARTQDKDDAPKMNTAERFNASINYQIKKMRLGVEYVHNNNWAQVASPVEDAKSGWGSWASYRYAPKHSVFVRYDTTKPSRRLNPSYEKDYVQIGWDWKVSPYLTLAVVGKRIEESSVSFDRESNELGLWSMWNF</sequence>
<dbReference type="Gene3D" id="2.40.160.10">
    <property type="entry name" value="Porin"/>
    <property type="match status" value="1"/>
</dbReference>
<feature type="chain" id="PRO_5019430211" description="Porin" evidence="1">
    <location>
        <begin position="23"/>
        <end position="331"/>
    </location>
</feature>
<accession>A0A432YXN3</accession>
<evidence type="ECO:0000313" key="3">
    <source>
        <dbReference type="Proteomes" id="UP000288361"/>
    </source>
</evidence>